<accession>M7MUQ9</accession>
<sequence length="282" mass="29345">MKQTRVPFVHAATAPEIGPIPKDEPAPLTTHQEHATSNPRTMLVTGAGSGIGRAVAIRMLDAGWNVVLAGRRDEQLKQSAAQHPHALVVPTDVTDPEAVERLFAAGIGRFNRIDVLFNNAGIFGPAANVGQLSVAQWQEVSAVNLNGAIYCAGAAFKHMQAAGGGRIINNGSISAQVPRPASVAYTVTKHAITGLTKSIELDGRPYGITCSQIDIGNTASKMMTGMGTGSGALQANGSRLVEPTFSLDQAAATIEFMATAPPEVSINQLTITAAGMPYIGRG</sequence>
<comment type="similarity">
    <text evidence="1 3">Belongs to the short-chain dehydrogenases/reductases (SDR) family.</text>
</comment>
<dbReference type="InterPro" id="IPR002347">
    <property type="entry name" value="SDR_fam"/>
</dbReference>
<evidence type="ECO:0000313" key="5">
    <source>
        <dbReference type="EMBL" id="EMR00183.1"/>
    </source>
</evidence>
<evidence type="ECO:0000256" key="3">
    <source>
        <dbReference type="RuleBase" id="RU000363"/>
    </source>
</evidence>
<protein>
    <submittedName>
        <fullName evidence="5">Short-chain dehydrogenase/reductase SDR</fullName>
    </submittedName>
</protein>
<dbReference type="Gene3D" id="3.40.50.720">
    <property type="entry name" value="NAD(P)-binding Rossmann-like Domain"/>
    <property type="match status" value="1"/>
</dbReference>
<name>M7MUQ9_9MICC</name>
<dbReference type="FunFam" id="3.40.50.720:FF:000084">
    <property type="entry name" value="Short-chain dehydrogenase reductase"/>
    <property type="match status" value="1"/>
</dbReference>
<dbReference type="PANTHER" id="PTHR43669:SF12">
    <property type="entry name" value="BLR5618 PROTEIN"/>
    <property type="match status" value="1"/>
</dbReference>
<dbReference type="SUPFAM" id="SSF51735">
    <property type="entry name" value="NAD(P)-binding Rossmann-fold domains"/>
    <property type="match status" value="1"/>
</dbReference>
<keyword evidence="2" id="KW-0560">Oxidoreductase</keyword>
<feature type="region of interest" description="Disordered" evidence="4">
    <location>
        <begin position="1"/>
        <end position="44"/>
    </location>
</feature>
<evidence type="ECO:0000313" key="6">
    <source>
        <dbReference type="Proteomes" id="UP000012015"/>
    </source>
</evidence>
<dbReference type="PANTHER" id="PTHR43669">
    <property type="entry name" value="5-KETO-D-GLUCONATE 5-REDUCTASE"/>
    <property type="match status" value="1"/>
</dbReference>
<evidence type="ECO:0000256" key="4">
    <source>
        <dbReference type="SAM" id="MobiDB-lite"/>
    </source>
</evidence>
<dbReference type="STRING" id="1276920.ADIAG_00190"/>
<comment type="caution">
    <text evidence="5">The sequence shown here is derived from an EMBL/GenBank/DDBJ whole genome shotgun (WGS) entry which is preliminary data.</text>
</comment>
<dbReference type="CDD" id="cd05233">
    <property type="entry name" value="SDR_c"/>
    <property type="match status" value="1"/>
</dbReference>
<proteinExistence type="inferred from homology"/>
<dbReference type="InterPro" id="IPR036291">
    <property type="entry name" value="NAD(P)-bd_dom_sf"/>
</dbReference>
<dbReference type="GO" id="GO:0016491">
    <property type="term" value="F:oxidoreductase activity"/>
    <property type="evidence" value="ECO:0007669"/>
    <property type="project" value="UniProtKB-KW"/>
</dbReference>
<dbReference type="PATRIC" id="fig|1276920.7.peg.185"/>
<dbReference type="eggNOG" id="COG4221">
    <property type="taxonomic scope" value="Bacteria"/>
</dbReference>
<dbReference type="EMBL" id="AOCK01000001">
    <property type="protein sequence ID" value="EMR00183.1"/>
    <property type="molecule type" value="Genomic_DNA"/>
</dbReference>
<reference evidence="5 6" key="1">
    <citation type="journal article" date="2013" name="Genome Announc.">
        <title>Draft Genome Sequence of Arthrobacter gangotriensis Strain Lz1yT, Isolated from a Penguin Rookery Soil Sample Collected in Antarctica, near the Indian Station Dakshin Gangotri.</title>
        <authorList>
            <person name="Shivaji S."/>
            <person name="Ara S."/>
            <person name="Bandi S."/>
            <person name="Singh A."/>
            <person name="Kumar Pinnaka A."/>
        </authorList>
    </citation>
    <scope>NUCLEOTIDE SEQUENCE [LARGE SCALE GENOMIC DNA]</scope>
    <source>
        <strain evidence="5 6">Lz1y</strain>
    </source>
</reference>
<dbReference type="Pfam" id="PF00106">
    <property type="entry name" value="adh_short"/>
    <property type="match status" value="1"/>
</dbReference>
<dbReference type="PRINTS" id="PR00081">
    <property type="entry name" value="GDHRDH"/>
</dbReference>
<organism evidence="5 6">
    <name type="scientific">Paeniglutamicibacter gangotriensis Lz1y</name>
    <dbReference type="NCBI Taxonomy" id="1276920"/>
    <lineage>
        <taxon>Bacteria</taxon>
        <taxon>Bacillati</taxon>
        <taxon>Actinomycetota</taxon>
        <taxon>Actinomycetes</taxon>
        <taxon>Micrococcales</taxon>
        <taxon>Micrococcaceae</taxon>
        <taxon>Paeniglutamicibacter</taxon>
    </lineage>
</organism>
<dbReference type="PRINTS" id="PR00080">
    <property type="entry name" value="SDRFAMILY"/>
</dbReference>
<evidence type="ECO:0000256" key="2">
    <source>
        <dbReference type="ARBA" id="ARBA00023002"/>
    </source>
</evidence>
<keyword evidence="6" id="KW-1185">Reference proteome</keyword>
<gene>
    <name evidence="5" type="ORF">ADIAG_00190</name>
</gene>
<dbReference type="AlphaFoldDB" id="M7MUQ9"/>
<dbReference type="Proteomes" id="UP000012015">
    <property type="component" value="Unassembled WGS sequence"/>
</dbReference>
<evidence type="ECO:0000256" key="1">
    <source>
        <dbReference type="ARBA" id="ARBA00006484"/>
    </source>
</evidence>